<accession>A0A1H9RW88</accession>
<keyword evidence="5 9" id="KW-0378">Hydrolase</keyword>
<evidence type="ECO:0000256" key="1">
    <source>
        <dbReference type="ARBA" id="ARBA00007352"/>
    </source>
</evidence>
<sequence length="377" mass="39652">MTALTESAVRSALSRVEDPEIGKPITELDMVNSIQIDGNHVSVEVLLTIAGCPMRNTIESNTRAVLEDLEGVGEVTVTMGAMTDEQRKALRQRLRGDITEPVIPFAQPGSTTRVFAVASGKGGVGKSSMTANLAVSMANQGLKVGIVDADIYGHSIPGLMGSVGQNPTMVEDMIMPPIAHDVKHISIGQFVEGNSPVVWRGPMLHRALQQFLADVFWGDLDVLFMDLPPGTGDVAISVAQLVPNAELLIVTTPQAAAAEVAERAGSISQQTRQRVTGVIENMSAMVMPDGSLVDVFGQGGGQKVADRLTALTGGEVPLLGSIPLDPQLRVQGDEGTPVVLSHPTSEAAKAINHIVEKLIVRKDSLAGKSLNLGVAGR</sequence>
<dbReference type="SUPFAM" id="SSF117916">
    <property type="entry name" value="Fe-S cluster assembly (FSCA) domain-like"/>
    <property type="match status" value="1"/>
</dbReference>
<protein>
    <recommendedName>
        <fullName evidence="9">Iron-sulfur cluster carrier protein</fullName>
    </recommendedName>
</protein>
<dbReference type="InterPro" id="IPR002744">
    <property type="entry name" value="MIP18-like"/>
</dbReference>
<evidence type="ECO:0000256" key="2">
    <source>
        <dbReference type="ARBA" id="ARBA00008205"/>
    </source>
</evidence>
<dbReference type="GO" id="GO:0016887">
    <property type="term" value="F:ATP hydrolysis activity"/>
    <property type="evidence" value="ECO:0007669"/>
    <property type="project" value="UniProtKB-UniRule"/>
</dbReference>
<dbReference type="InterPro" id="IPR044304">
    <property type="entry name" value="NUBPL-like"/>
</dbReference>
<feature type="domain" description="MIP18 family-like" evidence="10">
    <location>
        <begin position="7"/>
        <end position="77"/>
    </location>
</feature>
<evidence type="ECO:0000259" key="10">
    <source>
        <dbReference type="Pfam" id="PF01883"/>
    </source>
</evidence>
<comment type="similarity">
    <text evidence="2">In the C-terminal section; belongs to the Mrp/NBP35 ATP-binding proteins family.</text>
</comment>
<keyword evidence="3 9" id="KW-0479">Metal-binding</keyword>
<dbReference type="PANTHER" id="PTHR42961:SF2">
    <property type="entry name" value="IRON-SULFUR PROTEIN NUBPL"/>
    <property type="match status" value="1"/>
</dbReference>
<keyword evidence="7 9" id="KW-0408">Iron</keyword>
<gene>
    <name evidence="11" type="ORF">SAMN05661109_00949</name>
</gene>
<comment type="similarity">
    <text evidence="1">In the N-terminal section; belongs to the MIP18 family.</text>
</comment>
<dbReference type="CDD" id="cd02037">
    <property type="entry name" value="Mrp_NBP35"/>
    <property type="match status" value="1"/>
</dbReference>
<dbReference type="GO" id="GO:0005524">
    <property type="term" value="F:ATP binding"/>
    <property type="evidence" value="ECO:0007669"/>
    <property type="project" value="UniProtKB-UniRule"/>
</dbReference>
<name>A0A1H9RW88_9CORY</name>
<dbReference type="EMBL" id="FOGQ01000003">
    <property type="protein sequence ID" value="SER77080.1"/>
    <property type="molecule type" value="Genomic_DNA"/>
</dbReference>
<dbReference type="InterPro" id="IPR019591">
    <property type="entry name" value="Mrp/NBP35_ATP-bd"/>
</dbReference>
<feature type="binding site" evidence="9">
    <location>
        <begin position="120"/>
        <end position="127"/>
    </location>
    <ligand>
        <name>ATP</name>
        <dbReference type="ChEBI" id="CHEBI:30616"/>
    </ligand>
</feature>
<dbReference type="Gene3D" id="3.30.300.130">
    <property type="entry name" value="Fe-S cluster assembly (FSCA)"/>
    <property type="match status" value="1"/>
</dbReference>
<dbReference type="Pfam" id="PF10609">
    <property type="entry name" value="ParA"/>
    <property type="match status" value="1"/>
</dbReference>
<organism evidence="11 12">
    <name type="scientific">Corynebacterium cystitidis DSM 20524</name>
    <dbReference type="NCBI Taxonomy" id="1121357"/>
    <lineage>
        <taxon>Bacteria</taxon>
        <taxon>Bacillati</taxon>
        <taxon>Actinomycetota</taxon>
        <taxon>Actinomycetes</taxon>
        <taxon>Mycobacteriales</taxon>
        <taxon>Corynebacteriaceae</taxon>
        <taxon>Corynebacterium</taxon>
    </lineage>
</organism>
<evidence type="ECO:0000256" key="7">
    <source>
        <dbReference type="ARBA" id="ARBA00023004"/>
    </source>
</evidence>
<dbReference type="GO" id="GO:0016226">
    <property type="term" value="P:iron-sulfur cluster assembly"/>
    <property type="evidence" value="ECO:0007669"/>
    <property type="project" value="InterPro"/>
</dbReference>
<dbReference type="SUPFAM" id="SSF52540">
    <property type="entry name" value="P-loop containing nucleoside triphosphate hydrolases"/>
    <property type="match status" value="1"/>
</dbReference>
<comment type="subunit">
    <text evidence="9">Homodimer.</text>
</comment>
<comment type="similarity">
    <text evidence="9">Belongs to the Mrp/NBP35 ATP-binding proteins family.</text>
</comment>
<dbReference type="RefSeq" id="WP_092256955.1">
    <property type="nucleotide sequence ID" value="NZ_CP047199.1"/>
</dbReference>
<keyword evidence="6 9" id="KW-0067">ATP-binding</keyword>
<dbReference type="InterPro" id="IPR027417">
    <property type="entry name" value="P-loop_NTPase"/>
</dbReference>
<comment type="function">
    <text evidence="9">Binds and transfers iron-sulfur (Fe-S) clusters to target apoproteins. Can hydrolyze ATP.</text>
</comment>
<dbReference type="HAMAP" id="MF_02040">
    <property type="entry name" value="Mrp_NBP35"/>
    <property type="match status" value="1"/>
</dbReference>
<dbReference type="GO" id="GO:0046872">
    <property type="term" value="F:metal ion binding"/>
    <property type="evidence" value="ECO:0007669"/>
    <property type="project" value="UniProtKB-KW"/>
</dbReference>
<evidence type="ECO:0000313" key="11">
    <source>
        <dbReference type="EMBL" id="SER77080.1"/>
    </source>
</evidence>
<reference evidence="12" key="1">
    <citation type="submission" date="2016-10" db="EMBL/GenBank/DDBJ databases">
        <authorList>
            <person name="Varghese N."/>
            <person name="Submissions S."/>
        </authorList>
    </citation>
    <scope>NUCLEOTIDE SEQUENCE [LARGE SCALE GENOMIC DNA]</scope>
    <source>
        <strain evidence="12">DSM 20524</strain>
    </source>
</reference>
<dbReference type="InterPro" id="IPR033756">
    <property type="entry name" value="YlxH/NBP35"/>
</dbReference>
<dbReference type="Gene3D" id="3.40.50.300">
    <property type="entry name" value="P-loop containing nucleotide triphosphate hydrolases"/>
    <property type="match status" value="1"/>
</dbReference>
<dbReference type="GO" id="GO:0140663">
    <property type="term" value="F:ATP-dependent FeS chaperone activity"/>
    <property type="evidence" value="ECO:0007669"/>
    <property type="project" value="InterPro"/>
</dbReference>
<evidence type="ECO:0000256" key="9">
    <source>
        <dbReference type="HAMAP-Rule" id="MF_02040"/>
    </source>
</evidence>
<evidence type="ECO:0000256" key="6">
    <source>
        <dbReference type="ARBA" id="ARBA00022840"/>
    </source>
</evidence>
<dbReference type="STRING" id="1121357.SAMN05661109_00949"/>
<proteinExistence type="inferred from homology"/>
<dbReference type="AlphaFoldDB" id="A0A1H9RW88"/>
<evidence type="ECO:0000256" key="5">
    <source>
        <dbReference type="ARBA" id="ARBA00022801"/>
    </source>
</evidence>
<keyword evidence="12" id="KW-1185">Reference proteome</keyword>
<dbReference type="Pfam" id="PF01883">
    <property type="entry name" value="FeS_assembly_P"/>
    <property type="match status" value="1"/>
</dbReference>
<keyword evidence="4 9" id="KW-0547">Nucleotide-binding</keyword>
<evidence type="ECO:0000313" key="12">
    <source>
        <dbReference type="Proteomes" id="UP000198929"/>
    </source>
</evidence>
<evidence type="ECO:0000256" key="3">
    <source>
        <dbReference type="ARBA" id="ARBA00022723"/>
    </source>
</evidence>
<evidence type="ECO:0000256" key="8">
    <source>
        <dbReference type="ARBA" id="ARBA00023014"/>
    </source>
</evidence>
<dbReference type="FunFam" id="3.40.50.300:FF:000304">
    <property type="entry name" value="Iron-sulfur cluster carrier protein"/>
    <property type="match status" value="1"/>
</dbReference>
<keyword evidence="8 9" id="KW-0411">Iron-sulfur</keyword>
<dbReference type="Proteomes" id="UP000198929">
    <property type="component" value="Unassembled WGS sequence"/>
</dbReference>
<dbReference type="InterPro" id="IPR034904">
    <property type="entry name" value="FSCA_dom_sf"/>
</dbReference>
<dbReference type="GO" id="GO:0051539">
    <property type="term" value="F:4 iron, 4 sulfur cluster binding"/>
    <property type="evidence" value="ECO:0007669"/>
    <property type="project" value="TreeGrafter"/>
</dbReference>
<dbReference type="PANTHER" id="PTHR42961">
    <property type="entry name" value="IRON-SULFUR PROTEIN NUBPL"/>
    <property type="match status" value="1"/>
</dbReference>
<evidence type="ECO:0000256" key="4">
    <source>
        <dbReference type="ARBA" id="ARBA00022741"/>
    </source>
</evidence>